<evidence type="ECO:0000313" key="1">
    <source>
        <dbReference type="EMBL" id="KAK3592396.1"/>
    </source>
</evidence>
<dbReference type="EMBL" id="JAEAOA010001096">
    <property type="protein sequence ID" value="KAK3592396.1"/>
    <property type="molecule type" value="Genomic_DNA"/>
</dbReference>
<dbReference type="Proteomes" id="UP001195483">
    <property type="component" value="Unassembled WGS sequence"/>
</dbReference>
<reference evidence="1" key="1">
    <citation type="journal article" date="2021" name="Genome Biol. Evol.">
        <title>A High-Quality Reference Genome for a Parasitic Bivalve with Doubly Uniparental Inheritance (Bivalvia: Unionida).</title>
        <authorList>
            <person name="Smith C.H."/>
        </authorList>
    </citation>
    <scope>NUCLEOTIDE SEQUENCE</scope>
    <source>
        <strain evidence="1">CHS0354</strain>
    </source>
</reference>
<name>A0AAE0VW79_9BIVA</name>
<dbReference type="AlphaFoldDB" id="A0AAE0VW79"/>
<protein>
    <submittedName>
        <fullName evidence="1">Uncharacterized protein</fullName>
    </submittedName>
</protein>
<proteinExistence type="predicted"/>
<evidence type="ECO:0000313" key="2">
    <source>
        <dbReference type="Proteomes" id="UP001195483"/>
    </source>
</evidence>
<gene>
    <name evidence="1" type="ORF">CHS0354_017725</name>
</gene>
<comment type="caution">
    <text evidence="1">The sequence shown here is derived from an EMBL/GenBank/DDBJ whole genome shotgun (WGS) entry which is preliminary data.</text>
</comment>
<sequence>MILIADKSTEVLVSGSGNITFPAGTLVYGTQNSTTPPILRPLIYWSLSRSSLLSILLNLQQEAETLADTAKNTYDHIIHSVIVNDVRKRRTIEEHDEAYN</sequence>
<organism evidence="1 2">
    <name type="scientific">Potamilus streckersoni</name>
    <dbReference type="NCBI Taxonomy" id="2493646"/>
    <lineage>
        <taxon>Eukaryota</taxon>
        <taxon>Metazoa</taxon>
        <taxon>Spiralia</taxon>
        <taxon>Lophotrochozoa</taxon>
        <taxon>Mollusca</taxon>
        <taxon>Bivalvia</taxon>
        <taxon>Autobranchia</taxon>
        <taxon>Heteroconchia</taxon>
        <taxon>Palaeoheterodonta</taxon>
        <taxon>Unionida</taxon>
        <taxon>Unionoidea</taxon>
        <taxon>Unionidae</taxon>
        <taxon>Ambleminae</taxon>
        <taxon>Lampsilini</taxon>
        <taxon>Potamilus</taxon>
    </lineage>
</organism>
<accession>A0AAE0VW79</accession>
<reference evidence="1" key="3">
    <citation type="submission" date="2023-05" db="EMBL/GenBank/DDBJ databases">
        <authorList>
            <person name="Smith C.H."/>
        </authorList>
    </citation>
    <scope>NUCLEOTIDE SEQUENCE</scope>
    <source>
        <strain evidence="1">CHS0354</strain>
        <tissue evidence="1">Mantle</tissue>
    </source>
</reference>
<keyword evidence="2" id="KW-1185">Reference proteome</keyword>
<reference evidence="1" key="2">
    <citation type="journal article" date="2021" name="Genome Biol. Evol.">
        <title>Developing a high-quality reference genome for a parasitic bivalve with doubly uniparental inheritance (Bivalvia: Unionida).</title>
        <authorList>
            <person name="Smith C.H."/>
        </authorList>
    </citation>
    <scope>NUCLEOTIDE SEQUENCE</scope>
    <source>
        <strain evidence="1">CHS0354</strain>
        <tissue evidence="1">Mantle</tissue>
    </source>
</reference>